<proteinExistence type="predicted"/>
<evidence type="ECO:0000313" key="1">
    <source>
        <dbReference type="Ensembl" id="ENSOARP00020036517.1"/>
    </source>
</evidence>
<organism evidence="1">
    <name type="scientific">Ovis aries</name>
    <name type="common">Sheep</name>
    <dbReference type="NCBI Taxonomy" id="9940"/>
    <lineage>
        <taxon>Eukaryota</taxon>
        <taxon>Metazoa</taxon>
        <taxon>Chordata</taxon>
        <taxon>Craniata</taxon>
        <taxon>Vertebrata</taxon>
        <taxon>Euteleostomi</taxon>
        <taxon>Mammalia</taxon>
        <taxon>Eutheria</taxon>
        <taxon>Laurasiatheria</taxon>
        <taxon>Artiodactyla</taxon>
        <taxon>Ruminantia</taxon>
        <taxon>Pecora</taxon>
        <taxon>Bovidae</taxon>
        <taxon>Caprinae</taxon>
        <taxon>Ovis</taxon>
    </lineage>
</organism>
<reference evidence="1" key="3">
    <citation type="submission" date="2025-09" db="UniProtKB">
        <authorList>
            <consortium name="Ensembl"/>
        </authorList>
    </citation>
    <scope>IDENTIFICATION</scope>
</reference>
<sequence length="209" mass="23584">MNRSTPGLPVHHHLPSSLKLRSIESVMPSSHLILCCPLFLLLPVPPSIKVFSNESTLRMRWPKYRSFSFSIICSKEIPGLISLRMDWLDLLAVQRTLKSLLQHHSSNASVLRCSAFFTVQLSHPYMTTGKTIALTRWTFVGKVMSLLLNMLSRLVITFLPRSKRLLISWLQSPSAVILEPPKITSDTLSTLSPSIFHEVMGPDAMVFVF</sequence>
<name>A0AC11CY91_SHEEP</name>
<reference evidence="1" key="2">
    <citation type="submission" date="2025-08" db="UniProtKB">
        <authorList>
            <consortium name="Ensembl"/>
        </authorList>
    </citation>
    <scope>IDENTIFICATION</scope>
</reference>
<protein>
    <submittedName>
        <fullName evidence="1">Uncharacterized protein</fullName>
    </submittedName>
</protein>
<dbReference type="Ensembl" id="ENSOART00020045610.1">
    <property type="protein sequence ID" value="ENSOARP00020036517.1"/>
    <property type="gene ID" value="ENSOARG00020030101.1"/>
</dbReference>
<accession>A0AC11CY91</accession>
<reference evidence="1" key="1">
    <citation type="submission" date="2020-11" db="EMBL/GenBank/DDBJ databases">
        <authorList>
            <person name="Davenport K.M."/>
            <person name="Bickhart D.M."/>
            <person name="Smith T.P.L."/>
            <person name="Murdoch B.M."/>
            <person name="Rosen B.D."/>
        </authorList>
    </citation>
    <scope>NUCLEOTIDE SEQUENCE [LARGE SCALE GENOMIC DNA]</scope>
    <source>
        <strain evidence="1">OAR_USU_Benz2616</strain>
    </source>
</reference>